<reference evidence="6" key="1">
    <citation type="submission" date="2021-03" db="EMBL/GenBank/DDBJ databases">
        <title>Draft genome sequence of rust myrtle Austropuccinia psidii MF-1, a brazilian biotype.</title>
        <authorList>
            <person name="Quecine M.C."/>
            <person name="Pachon D.M.R."/>
            <person name="Bonatelli M.L."/>
            <person name="Correr F.H."/>
            <person name="Franceschini L.M."/>
            <person name="Leite T.F."/>
            <person name="Margarido G.R.A."/>
            <person name="Almeida C.A."/>
            <person name="Ferrarezi J.A."/>
            <person name="Labate C.A."/>
        </authorList>
    </citation>
    <scope>NUCLEOTIDE SEQUENCE</scope>
    <source>
        <strain evidence="6">MF-1</strain>
    </source>
</reference>
<keyword evidence="1" id="KW-0677">Repeat</keyword>
<dbReference type="SMART" id="SM00322">
    <property type="entry name" value="KH"/>
    <property type="match status" value="8"/>
</dbReference>
<dbReference type="InterPro" id="IPR004087">
    <property type="entry name" value="KH_dom"/>
</dbReference>
<gene>
    <name evidence="6" type="ORF">O181_006649</name>
</gene>
<dbReference type="Proteomes" id="UP000765509">
    <property type="component" value="Unassembled WGS sequence"/>
</dbReference>
<dbReference type="PANTHER" id="PTHR10627">
    <property type="entry name" value="SCP160"/>
    <property type="match status" value="1"/>
</dbReference>
<feature type="region of interest" description="Disordered" evidence="4">
    <location>
        <begin position="1"/>
        <end position="20"/>
    </location>
</feature>
<dbReference type="PROSITE" id="PS50084">
    <property type="entry name" value="KH_TYPE_1"/>
    <property type="match status" value="6"/>
</dbReference>
<dbReference type="GO" id="GO:0003729">
    <property type="term" value="F:mRNA binding"/>
    <property type="evidence" value="ECO:0007669"/>
    <property type="project" value="TreeGrafter"/>
</dbReference>
<feature type="region of interest" description="Disordered" evidence="4">
    <location>
        <begin position="88"/>
        <end position="108"/>
    </location>
</feature>
<organism evidence="6 7">
    <name type="scientific">Austropuccinia psidii MF-1</name>
    <dbReference type="NCBI Taxonomy" id="1389203"/>
    <lineage>
        <taxon>Eukaryota</taxon>
        <taxon>Fungi</taxon>
        <taxon>Dikarya</taxon>
        <taxon>Basidiomycota</taxon>
        <taxon>Pucciniomycotina</taxon>
        <taxon>Pucciniomycetes</taxon>
        <taxon>Pucciniales</taxon>
        <taxon>Sphaerophragmiaceae</taxon>
        <taxon>Austropuccinia</taxon>
    </lineage>
</organism>
<evidence type="ECO:0000256" key="4">
    <source>
        <dbReference type="SAM" id="MobiDB-lite"/>
    </source>
</evidence>
<dbReference type="OrthoDB" id="10027144at2759"/>
<evidence type="ECO:0000313" key="6">
    <source>
        <dbReference type="EMBL" id="MBW0466934.1"/>
    </source>
</evidence>
<accession>A0A9Q3BJL3</accession>
<proteinExistence type="predicted"/>
<keyword evidence="3" id="KW-0175">Coiled coil</keyword>
<feature type="domain" description="K Homology" evidence="5">
    <location>
        <begin position="1039"/>
        <end position="1116"/>
    </location>
</feature>
<name>A0A9Q3BJL3_9BASI</name>
<keyword evidence="2" id="KW-0694">RNA-binding</keyword>
<feature type="domain" description="K Homology" evidence="5">
    <location>
        <begin position="1354"/>
        <end position="1435"/>
    </location>
</feature>
<feature type="region of interest" description="Disordered" evidence="4">
    <location>
        <begin position="147"/>
        <end position="167"/>
    </location>
</feature>
<dbReference type="InterPro" id="IPR004088">
    <property type="entry name" value="KH_dom_type_1"/>
</dbReference>
<feature type="coiled-coil region" evidence="3">
    <location>
        <begin position="744"/>
        <end position="771"/>
    </location>
</feature>
<dbReference type="PANTHER" id="PTHR10627:SF31">
    <property type="entry name" value="DODECA-SATELLITE-BINDING PROTEIN 1, ISOFORM A"/>
    <property type="match status" value="1"/>
</dbReference>
<dbReference type="InterPro" id="IPR036612">
    <property type="entry name" value="KH_dom_type_1_sf"/>
</dbReference>
<evidence type="ECO:0000259" key="5">
    <source>
        <dbReference type="SMART" id="SM00322"/>
    </source>
</evidence>
<dbReference type="Pfam" id="PF00013">
    <property type="entry name" value="KH_1"/>
    <property type="match status" value="3"/>
</dbReference>
<dbReference type="EMBL" id="AVOT02001436">
    <property type="protein sequence ID" value="MBW0466934.1"/>
    <property type="molecule type" value="Genomic_DNA"/>
</dbReference>
<protein>
    <recommendedName>
        <fullName evidence="5">K Homology domain-containing protein</fullName>
    </recommendedName>
</protein>
<evidence type="ECO:0000256" key="3">
    <source>
        <dbReference type="SAM" id="Coils"/>
    </source>
</evidence>
<sequence length="1436" mass="160473">MNALQSINQPLSNNDNPILSQSENISSAERLMLQHQQKHLSYDQMRSFDQINLNSKSSVLPSEINNPTTSKSISNKKIQPDFDSEVAFPSLGNPSAPPKTATGWGTGPALGDRTLGSNHSKLQTSSNNQFTETLVLLLASIHIGPVPPQYRERGPRQAGEKREEDPKTLPEVLRVIQKRHPTVTVESSTSRDRVTILFRTPFILPPPTSSTPSLIRTVHNLSPEERVLRARQELITRVTRKIEKVIKIPALVKPFLIGHKARVLKEIIEITGATINLSSKHDSRPVTFDSATDNLTNHQSDLELIPLTINGEESAVLDAQDRIMMIVKEHTNKISAKINSIPFQLYPLLDGPSSKGSKLLVSTLCALIKNLGIKEEDLNCQVNVPPISQIFKSQPAHFCLIDSQQFNQLPRSIDSNLNQSSFPITISGDRDQVQYAVKLIESTYENMAQTLTKVEVELPKRQHRFLDISVVEEILESTGSIVILPPLCGPSEKVIIKGEKMSNVQALGLVVTKANAFEVETIDLKAIYTKTPDPLTYYRQLVAYLSIKVNQTQLKQIQDDWINKGIKIYIPFCSGPFSTIDVVGKDAESVKKVKEIISSYIKDVMRPAFFESIEVDTVLSRHILNKNPQLKTLLDQHEVEFVVPTDDASSPSLCVLASNKAIIHKGPKAVNQGDITLELRKVKQELYNSIKNLAEVKSAQLEIPQNLHHHIIGTNQNTLKGIIGKDQLVSVQIGAENQPALVTIRGIKDEVERVQKEIKRIIEENDMEANRSHSIEFELDSKSVNLLLTKSKSVISKLSEELNVKIEFKDLIKSNSKKDQITDHNDLPQMNTNNKTLLNKKRPQQNNNNQSPSNFLVSIFGKSEDNLQKAKQGILNQAERLADEVTVSLPLLAGLNRMSLVGKGGKYILRLQDTHMVQINIPRVNSDDNLITTDSDHITIRGPRKGVDAARKELIELMDYEREHGNSLSINVPAKSVSHIIGKGGAQLEKIRADSGIQSLDVDKVQEPNGLHRLTLIGTKTAILAAKKMINALVQEVDEVGEVEMKIPRAYCLGIIGRGGARLRELVQLAGGDESAAKQIHFSRSQCDGNGDEIVRIKGRKTLVPKIQHQLELEVAKLMNQSTLGVHVPKPRQAFAIGKGGSRLKALQTKYQVQVLTPNWKDWSLADEPINSEELKDVSADEIFKVIGDKKACLLAIEEFKAQVLSERPKIMKKTIMVPLEFHYALIGPHNVPFSRGIPKGVRLDHGNFVIPNPFLQITESFDESERDGGEPTMSRIDFEESHETRDKNERGKPIILGFKVEKVDYGGIEVPWNLSTFNEEKLLEVENKIQHLREIQSGQLNDQSSVKEEIMMLNYLGIVKVKSEMMPKIIGKSGLELRKLTDFINDHQDNNENNNKNGKIKVDIVGKTNSNKLKIFSNNKDLILKFKDLLNNLNF</sequence>
<evidence type="ECO:0000313" key="7">
    <source>
        <dbReference type="Proteomes" id="UP000765509"/>
    </source>
</evidence>
<feature type="domain" description="K Homology" evidence="5">
    <location>
        <begin position="771"/>
        <end position="879"/>
    </location>
</feature>
<feature type="domain" description="K Homology" evidence="5">
    <location>
        <begin position="240"/>
        <end position="328"/>
    </location>
</feature>
<keyword evidence="7" id="KW-1185">Reference proteome</keyword>
<feature type="region of interest" description="Disordered" evidence="4">
    <location>
        <begin position="1263"/>
        <end position="1290"/>
    </location>
</feature>
<feature type="domain" description="K Homology" evidence="5">
    <location>
        <begin position="695"/>
        <end position="763"/>
    </location>
</feature>
<evidence type="ECO:0000256" key="1">
    <source>
        <dbReference type="ARBA" id="ARBA00022737"/>
    </source>
</evidence>
<feature type="domain" description="K Homology" evidence="5">
    <location>
        <begin position="883"/>
        <end position="959"/>
    </location>
</feature>
<comment type="caution">
    <text evidence="6">The sequence shown here is derived from an EMBL/GenBank/DDBJ whole genome shotgun (WGS) entry which is preliminary data.</text>
</comment>
<feature type="domain" description="K Homology" evidence="5">
    <location>
        <begin position="964"/>
        <end position="1035"/>
    </location>
</feature>
<dbReference type="Gene3D" id="3.30.1370.10">
    <property type="entry name" value="K Homology domain, type 1"/>
    <property type="match status" value="7"/>
</dbReference>
<feature type="compositionally biased region" description="Basic and acidic residues" evidence="4">
    <location>
        <begin position="1277"/>
        <end position="1290"/>
    </location>
</feature>
<dbReference type="GO" id="GO:0005737">
    <property type="term" value="C:cytoplasm"/>
    <property type="evidence" value="ECO:0007669"/>
    <property type="project" value="TreeGrafter"/>
</dbReference>
<feature type="compositionally biased region" description="Basic and acidic residues" evidence="4">
    <location>
        <begin position="150"/>
        <end position="167"/>
    </location>
</feature>
<evidence type="ECO:0000256" key="2">
    <source>
        <dbReference type="PROSITE-ProRule" id="PRU00117"/>
    </source>
</evidence>
<dbReference type="SUPFAM" id="SSF54791">
    <property type="entry name" value="Eukaryotic type KH-domain (KH-domain type I)"/>
    <property type="match status" value="5"/>
</dbReference>
<feature type="domain" description="K Homology" evidence="5">
    <location>
        <begin position="1120"/>
        <end position="1205"/>
    </location>
</feature>